<dbReference type="GO" id="GO:0006351">
    <property type="term" value="P:DNA-templated transcription"/>
    <property type="evidence" value="ECO:0007669"/>
    <property type="project" value="InterPro"/>
</dbReference>
<dbReference type="Gene3D" id="1.10.132.30">
    <property type="match status" value="1"/>
</dbReference>
<dbReference type="GO" id="GO:0003677">
    <property type="term" value="F:DNA binding"/>
    <property type="evidence" value="ECO:0007669"/>
    <property type="project" value="InterPro"/>
</dbReference>
<reference evidence="11 12" key="1">
    <citation type="submission" date="2019-11" db="EMBL/GenBank/DDBJ databases">
        <title>Whole genome sequence of Oryza granulata.</title>
        <authorList>
            <person name="Li W."/>
        </authorList>
    </citation>
    <scope>NUCLEOTIDE SEQUENCE [LARGE SCALE GENOMIC DNA]</scope>
    <source>
        <strain evidence="12">cv. Menghai</strain>
        <tissue evidence="11">Leaf</tissue>
    </source>
</reference>
<evidence type="ECO:0000313" key="11">
    <source>
        <dbReference type="EMBL" id="KAF0893351.1"/>
    </source>
</evidence>
<dbReference type="InterPro" id="IPR042102">
    <property type="entry name" value="RNA_pol_Rpb1_3_sf"/>
</dbReference>
<dbReference type="InterPro" id="IPR040403">
    <property type="entry name" value="NRPD1_N"/>
</dbReference>
<keyword evidence="7" id="KW-0863">Zinc-finger</keyword>
<dbReference type="GO" id="GO:0000428">
    <property type="term" value="C:DNA-directed RNA polymerase complex"/>
    <property type="evidence" value="ECO:0007669"/>
    <property type="project" value="UniProtKB-KW"/>
</dbReference>
<dbReference type="Pfam" id="PF04997">
    <property type="entry name" value="RNA_pol_Rpb1_1"/>
    <property type="match status" value="1"/>
</dbReference>
<evidence type="ECO:0000256" key="5">
    <source>
        <dbReference type="ARBA" id="ARBA00023163"/>
    </source>
</evidence>
<dbReference type="InterPro" id="IPR007083">
    <property type="entry name" value="RNA_pol_Rpb1_4"/>
</dbReference>
<feature type="compositionally biased region" description="Low complexity" evidence="9">
    <location>
        <begin position="1654"/>
        <end position="1664"/>
    </location>
</feature>
<comment type="function">
    <text evidence="8">DNA-dependent RNA polymerase catalyzes the transcription of DNA into RNA using the four ribonucleoside triphosphates as substrates.</text>
</comment>
<dbReference type="GO" id="GO:0008270">
    <property type="term" value="F:zinc ion binding"/>
    <property type="evidence" value="ECO:0007669"/>
    <property type="project" value="UniProtKB-KW"/>
</dbReference>
<evidence type="ECO:0000256" key="4">
    <source>
        <dbReference type="ARBA" id="ARBA00022833"/>
    </source>
</evidence>
<feature type="compositionally biased region" description="Polar residues" evidence="9">
    <location>
        <begin position="1713"/>
        <end position="1725"/>
    </location>
</feature>
<dbReference type="CDD" id="cd10506">
    <property type="entry name" value="RNAP_IV_RPD1_N"/>
    <property type="match status" value="1"/>
</dbReference>
<dbReference type="InterPro" id="IPR007080">
    <property type="entry name" value="RNA_pol_Rpb1_1"/>
</dbReference>
<evidence type="ECO:0000256" key="2">
    <source>
        <dbReference type="ARBA" id="ARBA00022679"/>
    </source>
</evidence>
<dbReference type="Proteomes" id="UP000479710">
    <property type="component" value="Unassembled WGS sequence"/>
</dbReference>
<keyword evidence="3 8" id="KW-0548">Nucleotidyltransferase</keyword>
<dbReference type="Gene3D" id="4.10.860.120">
    <property type="entry name" value="RNA polymerase II, clamp domain"/>
    <property type="match status" value="1"/>
</dbReference>
<protein>
    <recommendedName>
        <fullName evidence="8">DNA-directed RNA polymerase subunit</fullName>
        <ecNumber evidence="8">2.7.7.6</ecNumber>
    </recommendedName>
</protein>
<evidence type="ECO:0000256" key="7">
    <source>
        <dbReference type="PROSITE-ProRule" id="PRU00723"/>
    </source>
</evidence>
<dbReference type="InterPro" id="IPR006592">
    <property type="entry name" value="RNA_pol_N"/>
</dbReference>
<dbReference type="Pfam" id="PF04983">
    <property type="entry name" value="RNA_pol_Rpb1_3"/>
    <property type="match status" value="1"/>
</dbReference>
<dbReference type="EMBL" id="SPHZ02000011">
    <property type="protein sequence ID" value="KAF0893351.1"/>
    <property type="molecule type" value="Genomic_DNA"/>
</dbReference>
<dbReference type="InterPro" id="IPR045867">
    <property type="entry name" value="DNA-dir_RpoC_beta_prime"/>
</dbReference>
<proteinExistence type="inferred from homology"/>
<evidence type="ECO:0000259" key="10">
    <source>
        <dbReference type="PROSITE" id="PS50103"/>
    </source>
</evidence>
<dbReference type="InterPro" id="IPR007066">
    <property type="entry name" value="RNA_pol_Rpb1_3"/>
</dbReference>
<evidence type="ECO:0000313" key="12">
    <source>
        <dbReference type="Proteomes" id="UP000479710"/>
    </source>
</evidence>
<dbReference type="SUPFAM" id="SSF64484">
    <property type="entry name" value="beta and beta-prime subunits of DNA dependent RNA-polymerase"/>
    <property type="match status" value="1"/>
</dbReference>
<accession>A0A6G1C041</accession>
<dbReference type="FunFam" id="4.10.860.120:FF:000010">
    <property type="entry name" value="DNA-directed RNA polymerase subunit"/>
    <property type="match status" value="1"/>
</dbReference>
<keyword evidence="5 8" id="KW-0804">Transcription</keyword>
<dbReference type="Gene3D" id="2.40.40.20">
    <property type="match status" value="1"/>
</dbReference>
<dbReference type="Gene3D" id="1.10.274.100">
    <property type="entry name" value="RNA polymerase Rpb1, domain 3"/>
    <property type="match status" value="1"/>
</dbReference>
<comment type="similarity">
    <text evidence="8">Belongs to the RNA polymerase beta' chain family.</text>
</comment>
<gene>
    <name evidence="11" type="ORF">E2562_024177</name>
</gene>
<sequence length="1725" mass="191298">MEELSLEVNMPVAELNAIKFSLMTSSDMEKLSSASIIEMCDVTNAKLGLPNGAPQCATCGSQSVRDCDGHFGVIKLAATVHNPYFIEEVVQLLNQICPGCLTLKQNGDTKRVDGTTIQATCKYCSKDGAKLYPSIIFKMLTSPRVTLSRSKLHRNTSVMDKMSIIAEVASRVTHSSKNKAPHETLPQDFWDFIPDDNQPPQSNVTKKILSPYQVFHMLKKLDPELINQVTPRRELLFLSCLPVTPNCHRVAEMPYGHSDGPRLAFLYSKKSDGESSTSTDTYGTKWLKDIILSKRSDNAFRSIMVGDPKVNLNEIGIPVDFALNLVVSEQVSSYNFKNINLKCNLHLLTKEVLLVRRNGKLIFVRKANQLEIGDIAYRLLQDGDLVLVNRPPSVHQHSLIALSAKLLPIHSAVSINPLCCDPFKGDFDGDCLHGYVPQSLQSRVELEELVSLSHQLLNAQDGRSLVSLTHDSLAAAHQLTSADVFLQKTEFQQLQMLCSSVSSTPIPSMIRSTNSQGPLWTGKQLFGMLLPSGMNISFDQKLHIKDGEMLTCSAGSFWLQNNTSSLFSVMFKEHGCKALEFLSSTQDVLCEFLTMRGLSVSLSDLYLFSDHYSRRKLCEEVHLALDEAEEAFQIKQILINPVSIPNLKYYDGGDDLSNSDGQSDFTQVSLPIIKSSITTFKSVFNDLLKMVQQHVSKDNSMMAMINSGSKGSLLKFVQQTACVGLQLPGNKFPFKIPPELSCVSWNRYKYLTCDITDGTGVQNMYAVIRSSFLDGLNPLECLLHAISGRANFFSENADVPGTLTRKLMYHLRDTYVAYDGTVRSSYGQQIVQFSYDTADGMHRDHDLEGEPGTPVGSWAACSISEAAYGALDHPVNALEDSPLMNLQEVLKCHKGANSLDHTGLLFLSKHLRKYRYGFEYASLEVKDHLERVDFSDLVDTVMILYGGSDMQKTQGNPWITHFHLSQEIMKIKRLGLELIVRELIDQYNTLRKQLNNAMPAVCILNSKCSIGNDCVKNQTCCITMVVQVESNSKSQLDIIKERVIPSILATLLKGFLEFKNVKVQCQQDSELIVKVGMSEHCKSGKFWATLQNACIPIMELIDWERSRPERVYDIFCSYGIDSAWKFFVESLRSTTDAIGRNIRRQHLLVVADCLSVSGQFHGLSSQGLKQQRTWLSVSSPFSEACFSRPAHSFINAAKQDSVDNLSGTLDAIAWGKEPCTGTSGPFKILYSGKSHETKQNENIYVFLHNPEIQALEKNVMNTYRKRTEKNSKQRSALNSQGNATINGGSISVNQKFLDAKVGIWENIIDMRTFLQNMLREYTLNEVVTEQDKSCLIEALKFHPRGFDKIGAGIREIKIGVNPGHPNSRWAIAITPLQPDLPANTIATRPTSPRRRLLHRLLSLCRIAGALLPFSRTQPILLTSTHGLRRRGRPPRRQCVHDRLGPTLPASSSAGKVCIHWLAGRCDRFPCRYLHSELPEIWDTQTGAEMSLSGPTGQVYALAVGNGMLYAAIQGRGRCWGPCNSGTPRGQNELGRPRCSIGDTSAQRSGRVMTMVTVDGGARETVRLGTGNSGRRRRGGDDDGGTDDAMATWGKTTRQRRRPISEVATTAIDRDAAERPRWEEEGVTDGNTGLTGGTGSRRRRRRLVGRDDGATTTTSERTTTTAMRRPASWEEQRASGTYDNSDDQQKGRTGRAMRCSLAAGKNDDADGGLSPSSDGTVTAGQS</sequence>
<dbReference type="EC" id="2.7.7.6" evidence="8"/>
<dbReference type="InterPro" id="IPR038120">
    <property type="entry name" value="Rpb1_funnel_sf"/>
</dbReference>
<dbReference type="Gene3D" id="3.30.1490.180">
    <property type="entry name" value="RNA polymerase ii"/>
    <property type="match status" value="1"/>
</dbReference>
<dbReference type="Pfam" id="PF11523">
    <property type="entry name" value="DUF3223"/>
    <property type="match status" value="1"/>
</dbReference>
<keyword evidence="1 8" id="KW-0240">DNA-directed RNA polymerase</keyword>
<organism evidence="11 12">
    <name type="scientific">Oryza meyeriana var. granulata</name>
    <dbReference type="NCBI Taxonomy" id="110450"/>
    <lineage>
        <taxon>Eukaryota</taxon>
        <taxon>Viridiplantae</taxon>
        <taxon>Streptophyta</taxon>
        <taxon>Embryophyta</taxon>
        <taxon>Tracheophyta</taxon>
        <taxon>Spermatophyta</taxon>
        <taxon>Magnoliopsida</taxon>
        <taxon>Liliopsida</taxon>
        <taxon>Poales</taxon>
        <taxon>Poaceae</taxon>
        <taxon>BOP clade</taxon>
        <taxon>Oryzoideae</taxon>
        <taxon>Oryzeae</taxon>
        <taxon>Oryzinae</taxon>
        <taxon>Oryza</taxon>
        <taxon>Oryza meyeriana</taxon>
    </lineage>
</organism>
<feature type="zinc finger region" description="C3H1-type" evidence="7">
    <location>
        <begin position="1451"/>
        <end position="1477"/>
    </location>
</feature>
<dbReference type="GO" id="GO:0009536">
    <property type="term" value="C:plastid"/>
    <property type="evidence" value="ECO:0007669"/>
    <property type="project" value="UniProtKB-ARBA"/>
</dbReference>
<dbReference type="InterPro" id="IPR000722">
    <property type="entry name" value="RNA_pol_asu"/>
</dbReference>
<keyword evidence="12" id="KW-1185">Reference proteome</keyword>
<evidence type="ECO:0000256" key="9">
    <source>
        <dbReference type="SAM" id="MobiDB-lite"/>
    </source>
</evidence>
<dbReference type="PROSITE" id="PS50103">
    <property type="entry name" value="ZF_C3H1"/>
    <property type="match status" value="1"/>
</dbReference>
<feature type="compositionally biased region" description="Basic and acidic residues" evidence="9">
    <location>
        <begin position="1611"/>
        <end position="1623"/>
    </location>
</feature>
<evidence type="ECO:0000256" key="3">
    <source>
        <dbReference type="ARBA" id="ARBA00022695"/>
    </source>
</evidence>
<dbReference type="InterPro" id="IPR044893">
    <property type="entry name" value="RNA_pol_Rpb1_clamp_domain"/>
</dbReference>
<dbReference type="SMART" id="SM00663">
    <property type="entry name" value="RPOLA_N"/>
    <property type="match status" value="1"/>
</dbReference>
<evidence type="ECO:0000256" key="6">
    <source>
        <dbReference type="ARBA" id="ARBA00048552"/>
    </source>
</evidence>
<comment type="caution">
    <text evidence="11">The sequence shown here is derived from an EMBL/GenBank/DDBJ whole genome shotgun (WGS) entry which is preliminary data.</text>
</comment>
<dbReference type="Pfam" id="PF05000">
    <property type="entry name" value="RNA_pol_Rpb1_4"/>
    <property type="match status" value="1"/>
</dbReference>
<feature type="domain" description="C3H1-type" evidence="10">
    <location>
        <begin position="1451"/>
        <end position="1477"/>
    </location>
</feature>
<dbReference type="Pfam" id="PF00623">
    <property type="entry name" value="RNA_pol_Rpb1_2"/>
    <property type="match status" value="1"/>
</dbReference>
<keyword evidence="7" id="KW-0479">Metal-binding</keyword>
<dbReference type="PANTHER" id="PTHR19376:SF36">
    <property type="entry name" value="DNA-DIRECTED RNA POLYMERASE IV SUBUNIT 1"/>
    <property type="match status" value="1"/>
</dbReference>
<keyword evidence="4 7" id="KW-0862">Zinc</keyword>
<feature type="region of interest" description="Disordered" evidence="9">
    <location>
        <begin position="1564"/>
        <end position="1725"/>
    </location>
</feature>
<dbReference type="OrthoDB" id="409625at2759"/>
<dbReference type="InterPro" id="IPR000571">
    <property type="entry name" value="Znf_CCCH"/>
</dbReference>
<evidence type="ECO:0000256" key="1">
    <source>
        <dbReference type="ARBA" id="ARBA00022478"/>
    </source>
</evidence>
<name>A0A6G1C041_9ORYZ</name>
<keyword evidence="2 8" id="KW-0808">Transferase</keyword>
<comment type="catalytic activity">
    <reaction evidence="6 8">
        <text>RNA(n) + a ribonucleoside 5'-triphosphate = RNA(n+1) + diphosphate</text>
        <dbReference type="Rhea" id="RHEA:21248"/>
        <dbReference type="Rhea" id="RHEA-COMP:14527"/>
        <dbReference type="Rhea" id="RHEA-COMP:17342"/>
        <dbReference type="ChEBI" id="CHEBI:33019"/>
        <dbReference type="ChEBI" id="CHEBI:61557"/>
        <dbReference type="ChEBI" id="CHEBI:140395"/>
        <dbReference type="EC" id="2.7.7.6"/>
    </reaction>
</comment>
<evidence type="ECO:0000256" key="8">
    <source>
        <dbReference type="RuleBase" id="RU004279"/>
    </source>
</evidence>
<dbReference type="Gene3D" id="3.10.450.40">
    <property type="match status" value="1"/>
</dbReference>
<dbReference type="PANTHER" id="PTHR19376">
    <property type="entry name" value="DNA-DIRECTED RNA POLYMERASE"/>
    <property type="match status" value="1"/>
</dbReference>
<dbReference type="GO" id="GO:0003899">
    <property type="term" value="F:DNA-directed RNA polymerase activity"/>
    <property type="evidence" value="ECO:0007669"/>
    <property type="project" value="UniProtKB-EC"/>
</dbReference>